<comment type="caution">
    <text evidence="1">The sequence shown here is derived from an EMBL/GenBank/DDBJ whole genome shotgun (WGS) entry which is preliminary data.</text>
</comment>
<dbReference type="AlphaFoldDB" id="A0AAV3QEQ1"/>
<protein>
    <recommendedName>
        <fullName evidence="3">Reverse transcriptase</fullName>
    </recommendedName>
</protein>
<dbReference type="InterPro" id="IPR036691">
    <property type="entry name" value="Endo/exonu/phosph_ase_sf"/>
</dbReference>
<proteinExistence type="predicted"/>
<accession>A0AAV3QEQ1</accession>
<sequence>MFIYASCDDAIRLKQLAEISGRNPGDHKGWCLFGDFNDILHKQEKIGGVERSEASMRMFRGFVEEASLLDMGFMGQPFTWLNRRDREACVKMRLDRVLSNANWCVIYPEASCSHLSFIVADHCPLLVDTKSQGERVKRRFIFDRRWINKEGCEEVMLDYYVILIIHNVPYNI</sequence>
<evidence type="ECO:0000313" key="1">
    <source>
        <dbReference type="EMBL" id="GAA0161120.1"/>
    </source>
</evidence>
<gene>
    <name evidence="1" type="ORF">LIER_39168</name>
</gene>
<name>A0AAV3QEQ1_LITER</name>
<dbReference type="EMBL" id="BAABME010020677">
    <property type="protein sequence ID" value="GAA0161120.1"/>
    <property type="molecule type" value="Genomic_DNA"/>
</dbReference>
<evidence type="ECO:0008006" key="3">
    <source>
        <dbReference type="Google" id="ProtNLM"/>
    </source>
</evidence>
<dbReference type="PANTHER" id="PTHR33710:SF71">
    <property type="entry name" value="ENDONUCLEASE_EXONUCLEASE_PHOSPHATASE DOMAIN-CONTAINING PROTEIN"/>
    <property type="match status" value="1"/>
</dbReference>
<organism evidence="1 2">
    <name type="scientific">Lithospermum erythrorhizon</name>
    <name type="common">Purple gromwell</name>
    <name type="synonym">Lithospermum officinale var. erythrorhizon</name>
    <dbReference type="NCBI Taxonomy" id="34254"/>
    <lineage>
        <taxon>Eukaryota</taxon>
        <taxon>Viridiplantae</taxon>
        <taxon>Streptophyta</taxon>
        <taxon>Embryophyta</taxon>
        <taxon>Tracheophyta</taxon>
        <taxon>Spermatophyta</taxon>
        <taxon>Magnoliopsida</taxon>
        <taxon>eudicotyledons</taxon>
        <taxon>Gunneridae</taxon>
        <taxon>Pentapetalae</taxon>
        <taxon>asterids</taxon>
        <taxon>lamiids</taxon>
        <taxon>Boraginales</taxon>
        <taxon>Boraginaceae</taxon>
        <taxon>Boraginoideae</taxon>
        <taxon>Lithospermeae</taxon>
        <taxon>Lithospermum</taxon>
    </lineage>
</organism>
<dbReference type="PANTHER" id="PTHR33710">
    <property type="entry name" value="BNAC02G09200D PROTEIN"/>
    <property type="match status" value="1"/>
</dbReference>
<reference evidence="1 2" key="1">
    <citation type="submission" date="2024-01" db="EMBL/GenBank/DDBJ databases">
        <title>The complete chloroplast genome sequence of Lithospermum erythrorhizon: insights into the phylogenetic relationship among Boraginaceae species and the maternal lineages of purple gromwells.</title>
        <authorList>
            <person name="Okada T."/>
            <person name="Watanabe K."/>
        </authorList>
    </citation>
    <scope>NUCLEOTIDE SEQUENCE [LARGE SCALE GENOMIC DNA]</scope>
</reference>
<dbReference type="Proteomes" id="UP001454036">
    <property type="component" value="Unassembled WGS sequence"/>
</dbReference>
<keyword evidence="2" id="KW-1185">Reference proteome</keyword>
<dbReference type="Gene3D" id="3.60.10.10">
    <property type="entry name" value="Endonuclease/exonuclease/phosphatase"/>
    <property type="match status" value="1"/>
</dbReference>
<evidence type="ECO:0000313" key="2">
    <source>
        <dbReference type="Proteomes" id="UP001454036"/>
    </source>
</evidence>
<dbReference type="SUPFAM" id="SSF56219">
    <property type="entry name" value="DNase I-like"/>
    <property type="match status" value="1"/>
</dbReference>